<evidence type="ECO:0000313" key="2">
    <source>
        <dbReference type="EMBL" id="KII62023.1"/>
    </source>
</evidence>
<keyword evidence="3" id="KW-1185">Reference proteome</keyword>
<feature type="signal peptide" evidence="1">
    <location>
        <begin position="1"/>
        <end position="18"/>
    </location>
</feature>
<evidence type="ECO:0000313" key="3">
    <source>
        <dbReference type="Proteomes" id="UP000031668"/>
    </source>
</evidence>
<name>A0A0C2I9U5_THEKT</name>
<evidence type="ECO:0000256" key="1">
    <source>
        <dbReference type="SAM" id="SignalP"/>
    </source>
</evidence>
<reference evidence="2 3" key="1">
    <citation type="journal article" date="2014" name="Genome Biol. Evol.">
        <title>The genome of the myxosporean Thelohanellus kitauei shows adaptations to nutrient acquisition within its fish host.</title>
        <authorList>
            <person name="Yang Y."/>
            <person name="Xiong J."/>
            <person name="Zhou Z."/>
            <person name="Huo F."/>
            <person name="Miao W."/>
            <person name="Ran C."/>
            <person name="Liu Y."/>
            <person name="Zhang J."/>
            <person name="Feng J."/>
            <person name="Wang M."/>
            <person name="Wang M."/>
            <person name="Wang L."/>
            <person name="Yao B."/>
        </authorList>
    </citation>
    <scope>NUCLEOTIDE SEQUENCE [LARGE SCALE GENOMIC DNA]</scope>
    <source>
        <strain evidence="2">Wuqing</strain>
    </source>
</reference>
<protein>
    <submittedName>
        <fullName evidence="2">Uncharacterized protein</fullName>
    </submittedName>
</protein>
<sequence>MLLLIGLLYLILPEFVKNDDIVSRIHKLDLKKTEILNKLKMDVNYYLPTGESITAEESKFDTSNIIYLNFTVDGSEMRLEFQKSDRQHSRLIIQCRTSQNGTEIEISECKLYIRGGNDKTTGNYSIGYQYRFNTITNYEFEKHKLQFNIDENKNKYFRFRLTELIILFRNTSRRCVFKNEAFKNKDAYLNTKLLVYPCETDGRNYSSVIDITNSNNFDEFLITTKNQLLHQTGVWTTIYEIAKYILVNDAIFYIKCVCL</sequence>
<comment type="caution">
    <text evidence="2">The sequence shown here is derived from an EMBL/GenBank/DDBJ whole genome shotgun (WGS) entry which is preliminary data.</text>
</comment>
<gene>
    <name evidence="2" type="ORF">RF11_14341</name>
</gene>
<organism evidence="2 3">
    <name type="scientific">Thelohanellus kitauei</name>
    <name type="common">Myxosporean</name>
    <dbReference type="NCBI Taxonomy" id="669202"/>
    <lineage>
        <taxon>Eukaryota</taxon>
        <taxon>Metazoa</taxon>
        <taxon>Cnidaria</taxon>
        <taxon>Myxozoa</taxon>
        <taxon>Myxosporea</taxon>
        <taxon>Bivalvulida</taxon>
        <taxon>Platysporina</taxon>
        <taxon>Myxobolidae</taxon>
        <taxon>Thelohanellus</taxon>
    </lineage>
</organism>
<accession>A0A0C2I9U5</accession>
<dbReference type="Proteomes" id="UP000031668">
    <property type="component" value="Unassembled WGS sequence"/>
</dbReference>
<feature type="chain" id="PRO_5002166836" evidence="1">
    <location>
        <begin position="19"/>
        <end position="259"/>
    </location>
</feature>
<keyword evidence="1" id="KW-0732">Signal</keyword>
<dbReference type="EMBL" id="JWZT01005143">
    <property type="protein sequence ID" value="KII62023.1"/>
    <property type="molecule type" value="Genomic_DNA"/>
</dbReference>
<proteinExistence type="predicted"/>
<dbReference type="AlphaFoldDB" id="A0A0C2I9U5"/>